<evidence type="ECO:0000256" key="1">
    <source>
        <dbReference type="ARBA" id="ARBA00001974"/>
    </source>
</evidence>
<dbReference type="Proteomes" id="UP000824132">
    <property type="component" value="Unassembled WGS sequence"/>
</dbReference>
<dbReference type="SUPFAM" id="SSF160996">
    <property type="entry name" value="HI0933 insert domain-like"/>
    <property type="match status" value="1"/>
</dbReference>
<evidence type="ECO:0000259" key="5">
    <source>
        <dbReference type="Pfam" id="PF22780"/>
    </source>
</evidence>
<dbReference type="SUPFAM" id="SSF51905">
    <property type="entry name" value="FAD/NAD(P)-binding domain"/>
    <property type="match status" value="1"/>
</dbReference>
<dbReference type="Gene3D" id="2.40.30.10">
    <property type="entry name" value="Translation factors"/>
    <property type="match status" value="1"/>
</dbReference>
<dbReference type="AlphaFoldDB" id="A0A9D2CZD3"/>
<dbReference type="PANTHER" id="PTHR42887">
    <property type="entry name" value="OS12G0638800 PROTEIN"/>
    <property type="match status" value="1"/>
</dbReference>
<evidence type="ECO:0000313" key="6">
    <source>
        <dbReference type="EMBL" id="HIZ03624.1"/>
    </source>
</evidence>
<evidence type="ECO:0000313" key="7">
    <source>
        <dbReference type="Proteomes" id="UP000824132"/>
    </source>
</evidence>
<keyword evidence="3" id="KW-0274">FAD</keyword>
<protein>
    <submittedName>
        <fullName evidence="6">NAD(P)/FAD-dependent oxidoreductase</fullName>
    </submittedName>
</protein>
<dbReference type="EMBL" id="DXCL01000026">
    <property type="protein sequence ID" value="HIZ03624.1"/>
    <property type="molecule type" value="Genomic_DNA"/>
</dbReference>
<feature type="domain" description="RsdA/BaiN/AoA(So)-like insert" evidence="5">
    <location>
        <begin position="190"/>
        <end position="351"/>
    </location>
</feature>
<dbReference type="Gene3D" id="3.50.50.60">
    <property type="entry name" value="FAD/NAD(P)-binding domain"/>
    <property type="match status" value="1"/>
</dbReference>
<name>A0A9D2CZD3_9FIRM</name>
<gene>
    <name evidence="6" type="ORF">H9727_04990</name>
</gene>
<feature type="domain" description="RsdA/BaiN/AoA(So)-like Rossmann fold-like" evidence="4">
    <location>
        <begin position="3"/>
        <end position="404"/>
    </location>
</feature>
<dbReference type="Pfam" id="PF03486">
    <property type="entry name" value="HI0933_like"/>
    <property type="match status" value="1"/>
</dbReference>
<evidence type="ECO:0000256" key="2">
    <source>
        <dbReference type="ARBA" id="ARBA00022630"/>
    </source>
</evidence>
<dbReference type="InterPro" id="IPR055178">
    <property type="entry name" value="RsdA/BaiN/AoA(So)-like_dom"/>
</dbReference>
<dbReference type="Gene3D" id="1.10.8.260">
    <property type="entry name" value="HI0933 insert domain-like"/>
    <property type="match status" value="1"/>
</dbReference>
<evidence type="ECO:0000259" key="4">
    <source>
        <dbReference type="Pfam" id="PF03486"/>
    </source>
</evidence>
<dbReference type="PANTHER" id="PTHR42887:SF2">
    <property type="entry name" value="OS12G0638800 PROTEIN"/>
    <property type="match status" value="1"/>
</dbReference>
<keyword evidence="2" id="KW-0285">Flavoprotein</keyword>
<dbReference type="InterPro" id="IPR057661">
    <property type="entry name" value="RsdA/BaiN/AoA(So)_Rossmann"/>
</dbReference>
<dbReference type="Pfam" id="PF22780">
    <property type="entry name" value="HI0933_like_1st"/>
    <property type="match status" value="1"/>
</dbReference>
<comment type="cofactor">
    <cofactor evidence="1">
        <name>FAD</name>
        <dbReference type="ChEBI" id="CHEBI:57692"/>
    </cofactor>
</comment>
<dbReference type="NCBIfam" id="TIGR00275">
    <property type="entry name" value="aminoacetone oxidase family FAD-binding enzyme"/>
    <property type="match status" value="1"/>
</dbReference>
<organism evidence="6 7">
    <name type="scientific">Candidatus Borkfalkia avistercoris</name>
    <dbReference type="NCBI Taxonomy" id="2838504"/>
    <lineage>
        <taxon>Bacteria</taxon>
        <taxon>Bacillati</taxon>
        <taxon>Bacillota</taxon>
        <taxon>Clostridia</taxon>
        <taxon>Christensenellales</taxon>
        <taxon>Christensenellaceae</taxon>
        <taxon>Candidatus Borkfalkia</taxon>
    </lineage>
</organism>
<evidence type="ECO:0000256" key="3">
    <source>
        <dbReference type="ARBA" id="ARBA00022827"/>
    </source>
</evidence>
<reference evidence="6" key="2">
    <citation type="submission" date="2021-04" db="EMBL/GenBank/DDBJ databases">
        <authorList>
            <person name="Gilroy R."/>
        </authorList>
    </citation>
    <scope>NUCLEOTIDE SEQUENCE</scope>
    <source>
        <strain evidence="6">CHK187-5294</strain>
    </source>
</reference>
<dbReference type="InterPro" id="IPR036188">
    <property type="entry name" value="FAD/NAD-bd_sf"/>
</dbReference>
<dbReference type="InterPro" id="IPR023166">
    <property type="entry name" value="BaiN-like_dom_sf"/>
</dbReference>
<comment type="caution">
    <text evidence="6">The sequence shown here is derived from an EMBL/GenBank/DDBJ whole genome shotgun (WGS) entry which is preliminary data.</text>
</comment>
<proteinExistence type="predicted"/>
<reference evidence="6" key="1">
    <citation type="journal article" date="2021" name="PeerJ">
        <title>Extensive microbial diversity within the chicken gut microbiome revealed by metagenomics and culture.</title>
        <authorList>
            <person name="Gilroy R."/>
            <person name="Ravi A."/>
            <person name="Getino M."/>
            <person name="Pursley I."/>
            <person name="Horton D.L."/>
            <person name="Alikhan N.F."/>
            <person name="Baker D."/>
            <person name="Gharbi K."/>
            <person name="Hall N."/>
            <person name="Watson M."/>
            <person name="Adriaenssens E.M."/>
            <person name="Foster-Nyarko E."/>
            <person name="Jarju S."/>
            <person name="Secka A."/>
            <person name="Antonio M."/>
            <person name="Oren A."/>
            <person name="Chaudhuri R.R."/>
            <person name="La Ragione R."/>
            <person name="Hildebrand F."/>
            <person name="Pallen M.J."/>
        </authorList>
    </citation>
    <scope>NUCLEOTIDE SEQUENCE</scope>
    <source>
        <strain evidence="6">CHK187-5294</strain>
    </source>
</reference>
<accession>A0A9D2CZD3</accession>
<sequence>MKKVIVIGAGASGLMAAYSAAVNGNDVLVIEKNEKAGKKIYITGKGRCNITNDISPEDFLPNVVSNRKFLTGAIYRFSPERLMRFLEEGGLHLKTERGGRVFPLSDKASDVTACLLRYCQNAGVDFHFNERAEKIEFNDSTASGIITDKSRYSADAVIVCTGGVSYPATGSTGDGIRFAKEAGLKTVTLRPALCGIACRMSGLEDLQGLSLKNVRVSAYEEQKCVSSFFGEMLFTHFGVSGPAILSMSSEINRRDIKKIRLQIDLKPALEPSVLDKRVLRDFEKYANKQMRNALVDLLPKKLIIPVLRQCGCDAELPVHSLTKEKREALVQTLKGFTLQVVSLRPIEEGIVTAGGVDVAEIDPKTMRSKRHEGLYFCGETLDVDAYTGGFNLQIAFSTGYAAGNSIR</sequence>
<dbReference type="InterPro" id="IPR004792">
    <property type="entry name" value="BaiN-like"/>
</dbReference>